<feature type="domain" description="FecR protein" evidence="6">
    <location>
        <begin position="315"/>
        <end position="401"/>
    </location>
</feature>
<keyword evidence="5" id="KW-1003">Cell membrane</keyword>
<keyword evidence="3 5" id="KW-1133">Transmembrane helix</keyword>
<comment type="function">
    <text evidence="5">Part of the twin-arginine translocation (Tat) system that transports large folded proteins containing a characteristic twin-arginine motif in their signal peptide across membranes.</text>
</comment>
<evidence type="ECO:0000256" key="5">
    <source>
        <dbReference type="HAMAP-Rule" id="MF_00902"/>
    </source>
</evidence>
<feature type="transmembrane region" description="Helical" evidence="5">
    <location>
        <begin position="168"/>
        <end position="192"/>
    </location>
</feature>
<dbReference type="InterPro" id="IPR019820">
    <property type="entry name" value="Sec-indep_translocase_CS"/>
</dbReference>
<dbReference type="Pfam" id="PF04773">
    <property type="entry name" value="FecR"/>
    <property type="match status" value="1"/>
</dbReference>
<feature type="transmembrane region" description="Helical" evidence="5">
    <location>
        <begin position="82"/>
        <end position="109"/>
    </location>
</feature>
<dbReference type="PRINTS" id="PR01840">
    <property type="entry name" value="TATCFAMILY"/>
</dbReference>
<dbReference type="Pfam" id="PF00902">
    <property type="entry name" value="TatC"/>
    <property type="match status" value="1"/>
</dbReference>
<dbReference type="GO" id="GO:0043953">
    <property type="term" value="P:protein transport by the Tat complex"/>
    <property type="evidence" value="ECO:0007669"/>
    <property type="project" value="UniProtKB-UniRule"/>
</dbReference>
<dbReference type="NCBIfam" id="TIGR00945">
    <property type="entry name" value="tatC"/>
    <property type="match status" value="1"/>
</dbReference>
<keyword evidence="5" id="KW-0813">Transport</keyword>
<organism evidence="7 8">
    <name type="scientific">Candidatus Brocadia carolinensis</name>
    <dbReference type="NCBI Taxonomy" id="1004156"/>
    <lineage>
        <taxon>Bacteria</taxon>
        <taxon>Pseudomonadati</taxon>
        <taxon>Planctomycetota</taxon>
        <taxon>Candidatus Brocadiia</taxon>
        <taxon>Candidatus Brocadiales</taxon>
        <taxon>Candidatus Brocadiaceae</taxon>
        <taxon>Candidatus Brocadia</taxon>
    </lineage>
</organism>
<comment type="similarity">
    <text evidence="5">Belongs to the TatC family.</text>
</comment>
<evidence type="ECO:0000256" key="3">
    <source>
        <dbReference type="ARBA" id="ARBA00022989"/>
    </source>
</evidence>
<comment type="subunit">
    <text evidence="5">Forms a complex with TatA.</text>
</comment>
<dbReference type="EMBL" id="AYTS01000141">
    <property type="protein sequence ID" value="OOP55486.1"/>
    <property type="molecule type" value="Genomic_DNA"/>
</dbReference>
<keyword evidence="5" id="KW-0653">Protein transport</keyword>
<sequence>MEETKPEETASETESLRMPLGAHLEELRRRVVFSLISIVLCFILCWFFKTQILDVAKRPHKFAMEKVGLSTELQVLSYQEGFYAYMKLCFITSVFLAYPVVIYQIWQFVSTGLYKREQRYVLLFLPVSYAAFVIGGLFGYFLLIPFGLQFLIGILGPGIQPIITMKDYVSFVFMLTVALGLVFQLPLVMLLLSKIRFVTPDKFIAWRKYAVLVIFIIAAIVTPPDPFTQTMTAVPMIILYELGILIARPTKKGFFFLGTIVGGGLLLLFVFYFYLTHKGGEVNLLNIQGEVRSLRPEEQDWKKVLIHTHFRNGITLKTGSEGRTALSTKKGIDVGMDANTEVHFVDSLKIELKSGQVFISVKGLETPFEIDTPNGRIRTKRGTLNILAKDTVTIVTAVKGDAVLFAEGEEKKLLEGRQHKMSIGGEPVDIGAIINWSEGVIGKPDERK</sequence>
<keyword evidence="2 5" id="KW-0812">Transmembrane</keyword>
<feature type="transmembrane region" description="Helical" evidence="5">
    <location>
        <begin position="121"/>
        <end position="148"/>
    </location>
</feature>
<feature type="transmembrane region" description="Helical" evidence="5">
    <location>
        <begin position="204"/>
        <end position="221"/>
    </location>
</feature>
<dbReference type="InterPro" id="IPR002033">
    <property type="entry name" value="TatC"/>
</dbReference>
<comment type="subcellular location">
    <subcellularLocation>
        <location evidence="5">Cell membrane</location>
        <topology evidence="5">Multi-pass membrane protein</topology>
    </subcellularLocation>
    <subcellularLocation>
        <location evidence="1">Membrane</location>
        <topology evidence="1">Multi-pass membrane protein</topology>
    </subcellularLocation>
</comment>
<protein>
    <recommendedName>
        <fullName evidence="5">Sec-independent protein translocase protein TatC</fullName>
    </recommendedName>
</protein>
<dbReference type="PANTHER" id="PTHR30371:SF0">
    <property type="entry name" value="SEC-INDEPENDENT PROTEIN TRANSLOCASE PROTEIN TATC, CHLOROPLASTIC-RELATED"/>
    <property type="match status" value="1"/>
</dbReference>
<evidence type="ECO:0000313" key="8">
    <source>
        <dbReference type="Proteomes" id="UP000189681"/>
    </source>
</evidence>
<feature type="transmembrane region" description="Helical" evidence="5">
    <location>
        <begin position="254"/>
        <end position="275"/>
    </location>
</feature>
<evidence type="ECO:0000256" key="4">
    <source>
        <dbReference type="ARBA" id="ARBA00023136"/>
    </source>
</evidence>
<reference evidence="7 8" key="1">
    <citation type="journal article" date="2017" name="Water Res.">
        <title>Discovery and metagenomic analysis of an anammox bacterial enrichment related to Candidatus "Brocadia caroliniensis" in a full-scale glycerol-fed nitritation-denitritation separate centrate treatment process.</title>
        <authorList>
            <person name="Park H."/>
            <person name="Brotto A.C."/>
            <person name="van Loosdrecht M.C."/>
            <person name="Chandran K."/>
        </authorList>
    </citation>
    <scope>NUCLEOTIDE SEQUENCE [LARGE SCALE GENOMIC DNA]</scope>
    <source>
        <strain evidence="7">26THWARD</strain>
    </source>
</reference>
<comment type="caution">
    <text evidence="7">The sequence shown here is derived from an EMBL/GenBank/DDBJ whole genome shotgun (WGS) entry which is preliminary data.</text>
</comment>
<dbReference type="PANTHER" id="PTHR30371">
    <property type="entry name" value="SEC-INDEPENDENT PROTEIN TRANSLOCASE PROTEIN TATC"/>
    <property type="match status" value="1"/>
</dbReference>
<feature type="transmembrane region" description="Helical" evidence="5">
    <location>
        <begin position="227"/>
        <end position="247"/>
    </location>
</feature>
<name>A0A1V4AQU7_9BACT</name>
<evidence type="ECO:0000259" key="6">
    <source>
        <dbReference type="Pfam" id="PF04773"/>
    </source>
</evidence>
<dbReference type="Proteomes" id="UP000189681">
    <property type="component" value="Unassembled WGS sequence"/>
</dbReference>
<dbReference type="PROSITE" id="PS01218">
    <property type="entry name" value="TATC"/>
    <property type="match status" value="1"/>
</dbReference>
<evidence type="ECO:0000256" key="2">
    <source>
        <dbReference type="ARBA" id="ARBA00022692"/>
    </source>
</evidence>
<gene>
    <name evidence="5" type="primary">tatC</name>
    <name evidence="7" type="ORF">AYP45_14465</name>
</gene>
<accession>A0A1V4AQU7</accession>
<evidence type="ECO:0000313" key="7">
    <source>
        <dbReference type="EMBL" id="OOP55486.1"/>
    </source>
</evidence>
<keyword evidence="5" id="KW-0811">Translocation</keyword>
<evidence type="ECO:0000256" key="1">
    <source>
        <dbReference type="ARBA" id="ARBA00004141"/>
    </source>
</evidence>
<dbReference type="InterPro" id="IPR006860">
    <property type="entry name" value="FecR"/>
</dbReference>
<feature type="transmembrane region" description="Helical" evidence="5">
    <location>
        <begin position="31"/>
        <end position="49"/>
    </location>
</feature>
<keyword evidence="4 5" id="KW-0472">Membrane</keyword>
<dbReference type="STRING" id="1004156.AYP45_14465"/>
<dbReference type="AlphaFoldDB" id="A0A1V4AQU7"/>
<dbReference type="GO" id="GO:0065002">
    <property type="term" value="P:intracellular protein transmembrane transport"/>
    <property type="evidence" value="ECO:0007669"/>
    <property type="project" value="TreeGrafter"/>
</dbReference>
<dbReference type="GO" id="GO:0009977">
    <property type="term" value="F:proton motive force dependent protein transmembrane transporter activity"/>
    <property type="evidence" value="ECO:0007669"/>
    <property type="project" value="TreeGrafter"/>
</dbReference>
<proteinExistence type="inferred from homology"/>
<dbReference type="HAMAP" id="MF_00902">
    <property type="entry name" value="TatC"/>
    <property type="match status" value="1"/>
</dbReference>
<dbReference type="GO" id="GO:0033281">
    <property type="term" value="C:TAT protein transport complex"/>
    <property type="evidence" value="ECO:0007669"/>
    <property type="project" value="UniProtKB-UniRule"/>
</dbReference>